<feature type="compositionally biased region" description="Low complexity" evidence="1">
    <location>
        <begin position="357"/>
        <end position="375"/>
    </location>
</feature>
<name>A0ABS5GMS9_9GAMM</name>
<organism evidence="2 3">
    <name type="scientific">Aeromonas popoffii</name>
    <dbReference type="NCBI Taxonomy" id="70856"/>
    <lineage>
        <taxon>Bacteria</taxon>
        <taxon>Pseudomonadati</taxon>
        <taxon>Pseudomonadota</taxon>
        <taxon>Gammaproteobacteria</taxon>
        <taxon>Aeromonadales</taxon>
        <taxon>Aeromonadaceae</taxon>
        <taxon>Aeromonas</taxon>
    </lineage>
</organism>
<dbReference type="EMBL" id="JAGRZL010000014">
    <property type="protein sequence ID" value="MBR7628428.1"/>
    <property type="molecule type" value="Genomic_DNA"/>
</dbReference>
<dbReference type="Proteomes" id="UP000675653">
    <property type="component" value="Unassembled WGS sequence"/>
</dbReference>
<reference evidence="2 3" key="1">
    <citation type="submission" date="2021-04" db="EMBL/GenBank/DDBJ databases">
        <title>Draft Genome of Aeromonas popoffii ID682, isolated from a natural water source in Idaho.</title>
        <authorList>
            <person name="Testerman T."/>
            <person name="Graf J."/>
        </authorList>
    </citation>
    <scope>NUCLEOTIDE SEQUENCE [LARGE SCALE GENOMIC DNA]</scope>
    <source>
        <strain evidence="2 3">ID682</strain>
    </source>
</reference>
<accession>A0ABS5GMS9</accession>
<evidence type="ECO:0000313" key="2">
    <source>
        <dbReference type="EMBL" id="MBR7628428.1"/>
    </source>
</evidence>
<comment type="caution">
    <text evidence="2">The sequence shown here is derived from an EMBL/GenBank/DDBJ whole genome shotgun (WGS) entry which is preliminary data.</text>
</comment>
<evidence type="ECO:0000256" key="1">
    <source>
        <dbReference type="SAM" id="MobiDB-lite"/>
    </source>
</evidence>
<dbReference type="Pfam" id="PF16868">
    <property type="entry name" value="NMT1_3"/>
    <property type="match status" value="1"/>
</dbReference>
<dbReference type="NCBIfam" id="TIGR02122">
    <property type="entry name" value="TRAP_TAXI"/>
    <property type="match status" value="1"/>
</dbReference>
<gene>
    <name evidence="2" type="ORF">KAT72_05115</name>
</gene>
<feature type="region of interest" description="Disordered" evidence="1">
    <location>
        <begin position="331"/>
        <end position="375"/>
    </location>
</feature>
<dbReference type="CDD" id="cd13568">
    <property type="entry name" value="PBP2_TAXI_TRAP_like_3"/>
    <property type="match status" value="1"/>
</dbReference>
<proteinExistence type="predicted"/>
<dbReference type="PANTHER" id="PTHR42941">
    <property type="entry name" value="SLL1037 PROTEIN"/>
    <property type="match status" value="1"/>
</dbReference>
<feature type="compositionally biased region" description="Polar residues" evidence="1">
    <location>
        <begin position="427"/>
        <end position="436"/>
    </location>
</feature>
<feature type="region of interest" description="Disordered" evidence="1">
    <location>
        <begin position="421"/>
        <end position="472"/>
    </location>
</feature>
<evidence type="ECO:0000313" key="3">
    <source>
        <dbReference type="Proteomes" id="UP000675653"/>
    </source>
</evidence>
<protein>
    <submittedName>
        <fullName evidence="2">TAXI family TRAP transporter solute-binding subunit</fullName>
    </submittedName>
</protein>
<keyword evidence="3" id="KW-1185">Reference proteome</keyword>
<dbReference type="SUPFAM" id="SSF53850">
    <property type="entry name" value="Periplasmic binding protein-like II"/>
    <property type="match status" value="1"/>
</dbReference>
<dbReference type="InterPro" id="IPR011852">
    <property type="entry name" value="TRAP_TAXI"/>
</dbReference>
<sequence>MGLTHPFYQPLTRLIMLPSALHHLSTLSRFALPLLAAALVLPLHATTPSYLTIGTGALNGVYYPAGGAICRLLNADSANHGLHCAVQSTSGSLTNLKELNQGKIQLVLVQSDVVHHAAKGTGPFVGLPPNDRLRSLFRLHQESLTLIASANSNISTLTDIEGKRVDLGNPGSGERVTSQALLDAMGWQESSFAPVIPSSINNRLEGLCDGTLDAAFMVAGHPNQRIGDLTGRCQARIIPIEGEQIDRLLKTLPYYQRSHISANLYPGQPSDVNTFAVTAELIALDSLPDTEVRTVRDVLTARLKQFTRLHPALTPLTLDSMQAKAEVPHHPGMEDAVLPPPSLIPESLTPEESAGPATTAAQSAQSAAQTTGDGAAALTATSEALATQPTAVESVSTALATQAVTVDAPSDAVATQAVTTDAPSAAVATQPTSSALGSAPADTQGAAPSATNGSDGVHQPLPATPSASVPVQ</sequence>
<dbReference type="PANTHER" id="PTHR42941:SF1">
    <property type="entry name" value="SLL1037 PROTEIN"/>
    <property type="match status" value="1"/>
</dbReference>
<dbReference type="Gene3D" id="3.40.190.10">
    <property type="entry name" value="Periplasmic binding protein-like II"/>
    <property type="match status" value="2"/>
</dbReference>